<evidence type="ECO:0000256" key="3">
    <source>
        <dbReference type="ARBA" id="ARBA00022679"/>
    </source>
</evidence>
<keyword evidence="3 4" id="KW-0808">Transferase</keyword>
<comment type="caution">
    <text evidence="6">The sequence shown here is derived from an EMBL/GenBank/DDBJ whole genome shotgun (WGS) entry which is preliminary data.</text>
</comment>
<dbReference type="Gene3D" id="3.40.640.10">
    <property type="entry name" value="Type I PLP-dependent aspartate aminotransferase-like (Major domain)"/>
    <property type="match status" value="1"/>
</dbReference>
<evidence type="ECO:0000256" key="1">
    <source>
        <dbReference type="ARBA" id="ARBA00001933"/>
    </source>
</evidence>
<dbReference type="SUPFAM" id="SSF53383">
    <property type="entry name" value="PLP-dependent transferases"/>
    <property type="match status" value="1"/>
</dbReference>
<dbReference type="InterPro" id="IPR019880">
    <property type="entry name" value="OxyQ"/>
</dbReference>
<dbReference type="GO" id="GO:0030170">
    <property type="term" value="F:pyridoxal phosphate binding"/>
    <property type="evidence" value="ECO:0007669"/>
    <property type="project" value="InterPro"/>
</dbReference>
<proteinExistence type="inferred from homology"/>
<dbReference type="PANTHER" id="PTHR42832">
    <property type="entry name" value="AMINO ACID AMINOTRANSFERASE"/>
    <property type="match status" value="1"/>
</dbReference>
<dbReference type="InterPro" id="IPR004838">
    <property type="entry name" value="NHTrfase_class1_PyrdxlP-BS"/>
</dbReference>
<accession>A0A965GCV4</accession>
<dbReference type="InterPro" id="IPR015424">
    <property type="entry name" value="PyrdxlP-dep_Trfase"/>
</dbReference>
<organism evidence="6 7">
    <name type="scientific">Candidatus Fonsibacter lacus</name>
    <dbReference type="NCBI Taxonomy" id="2576439"/>
    <lineage>
        <taxon>Bacteria</taxon>
        <taxon>Pseudomonadati</taxon>
        <taxon>Pseudomonadota</taxon>
        <taxon>Alphaproteobacteria</taxon>
        <taxon>Candidatus Pelagibacterales</taxon>
        <taxon>Candidatus Pelagibacterales incertae sedis</taxon>
        <taxon>Candidatus Fonsibacter</taxon>
    </lineage>
</organism>
<dbReference type="InterPro" id="IPR050881">
    <property type="entry name" value="LL-DAP_aminotransferase"/>
</dbReference>
<dbReference type="Proteomes" id="UP000740727">
    <property type="component" value="Unassembled WGS sequence"/>
</dbReference>
<dbReference type="InterPro" id="IPR004839">
    <property type="entry name" value="Aminotransferase_I/II_large"/>
</dbReference>
<keyword evidence="2 4" id="KW-0032">Aminotransferase</keyword>
<dbReference type="GO" id="GO:0008483">
    <property type="term" value="F:transaminase activity"/>
    <property type="evidence" value="ECO:0007669"/>
    <property type="project" value="UniProtKB-KW"/>
</dbReference>
<sequence length="359" mass="39285">MNLPDFPWDLLAPYKKIASAHSDGLVDLSIGTPVDDSPSSMQRELAASANAPGYPLTIGSSELRQALERWIRSRYLTESPGALMDFLPTIGSKELVGLLPTLLESKKVLIPEIAYPSYRVGALVASAEVIPVSDDLATWPVDADLLWINSPANPHGRVLPSAQLREIIQWARKTNTILASDECYIELGWDSDPLSLFQVCDGDTSGILIVHSLSKSFSAAGYRAAFIAGDSRLIARIREVRKHLGLIMPAPIQRAMAEALAHPEDIKSQKERYRARREKLANALAGAGFQISHSEAGLYLWVSRDEDCWKTVAWAAERGILVTPGEFYGERGANFVRVALTATDDDISRAAGRLSLHTI</sequence>
<dbReference type="PROSITE" id="PS00105">
    <property type="entry name" value="AA_TRANSFER_CLASS_1"/>
    <property type="match status" value="1"/>
</dbReference>
<evidence type="ECO:0000313" key="6">
    <source>
        <dbReference type="EMBL" id="NBR93753.1"/>
    </source>
</evidence>
<dbReference type="CDD" id="cd00609">
    <property type="entry name" value="AAT_like"/>
    <property type="match status" value="1"/>
</dbReference>
<evidence type="ECO:0000313" key="7">
    <source>
        <dbReference type="Proteomes" id="UP000740727"/>
    </source>
</evidence>
<dbReference type="Gene3D" id="3.90.1150.10">
    <property type="entry name" value="Aspartate Aminotransferase, domain 1"/>
    <property type="match status" value="1"/>
</dbReference>
<gene>
    <name evidence="6" type="ORF">EBT44_02760</name>
</gene>
<evidence type="ECO:0000256" key="2">
    <source>
        <dbReference type="ARBA" id="ARBA00022576"/>
    </source>
</evidence>
<name>A0A965GCV4_9PROT</name>
<feature type="domain" description="Aminotransferase class I/classII large" evidence="5">
    <location>
        <begin position="25"/>
        <end position="354"/>
    </location>
</feature>
<dbReference type="InterPro" id="IPR015422">
    <property type="entry name" value="PyrdxlP-dep_Trfase_small"/>
</dbReference>
<dbReference type="AlphaFoldDB" id="A0A965GCV4"/>
<dbReference type="Pfam" id="PF00155">
    <property type="entry name" value="Aminotran_1_2"/>
    <property type="match status" value="1"/>
</dbReference>
<dbReference type="InterPro" id="IPR015421">
    <property type="entry name" value="PyrdxlP-dep_Trfase_major"/>
</dbReference>
<dbReference type="EC" id="2.6.1.-" evidence="4"/>
<dbReference type="PANTHER" id="PTHR42832:SF3">
    <property type="entry name" value="L-GLUTAMINE--4-(METHYLSULFANYL)-2-OXOBUTANOATE AMINOTRANSFERASE"/>
    <property type="match status" value="1"/>
</dbReference>
<dbReference type="NCBIfam" id="TIGR03539">
    <property type="entry name" value="DapC_actino"/>
    <property type="match status" value="1"/>
</dbReference>
<comment type="similarity">
    <text evidence="4">Belongs to the class-I pyridoxal-phosphate-dependent aminotransferase family.</text>
</comment>
<evidence type="ECO:0000259" key="5">
    <source>
        <dbReference type="Pfam" id="PF00155"/>
    </source>
</evidence>
<reference evidence="6" key="1">
    <citation type="submission" date="2018-10" db="EMBL/GenBank/DDBJ databases">
        <title>Iterative Subtractive Binning of Freshwater Chronoseries Metagenomes Recovers Nearly Complete Genomes from over Four Hundred Novel Species.</title>
        <authorList>
            <person name="Rodriguez-R L.M."/>
            <person name="Tsementzi D."/>
            <person name="Luo C."/>
            <person name="Konstantinidis K.T."/>
        </authorList>
    </citation>
    <scope>NUCLEOTIDE SEQUENCE</scope>
    <source>
        <strain evidence="6">WB5_2A_028</strain>
    </source>
</reference>
<dbReference type="EMBL" id="RFXN01000022">
    <property type="protein sequence ID" value="NBR93753.1"/>
    <property type="molecule type" value="Genomic_DNA"/>
</dbReference>
<comment type="cofactor">
    <cofactor evidence="1 4">
        <name>pyridoxal 5'-phosphate</name>
        <dbReference type="ChEBI" id="CHEBI:597326"/>
    </cofactor>
</comment>
<protein>
    <recommendedName>
        <fullName evidence="4">Aminotransferase</fullName>
        <ecNumber evidence="4">2.6.1.-</ecNumber>
    </recommendedName>
</protein>
<evidence type="ECO:0000256" key="4">
    <source>
        <dbReference type="RuleBase" id="RU000481"/>
    </source>
</evidence>